<protein>
    <submittedName>
        <fullName evidence="2">Uncharacterized protein</fullName>
    </submittedName>
</protein>
<evidence type="ECO:0000256" key="1">
    <source>
        <dbReference type="SAM" id="MobiDB-lite"/>
    </source>
</evidence>
<proteinExistence type="predicted"/>
<sequence length="64" mass="7081">MLGSFDSSSHDDDEEEPPPPPPRANAYIHQTDHRRLAQPPVHIRQLLISCAELVSRSDSPPPTA</sequence>
<dbReference type="EMBL" id="JACGWN010000014">
    <property type="protein sequence ID" value="KAL0407068.1"/>
    <property type="molecule type" value="Genomic_DNA"/>
</dbReference>
<accession>A0AAW2TQ45</accession>
<dbReference type="AlphaFoldDB" id="A0AAW2TQ45"/>
<gene>
    <name evidence="2" type="ORF">Slati_4020700</name>
</gene>
<feature type="region of interest" description="Disordered" evidence="1">
    <location>
        <begin position="1"/>
        <end position="26"/>
    </location>
</feature>
<organism evidence="2">
    <name type="scientific">Sesamum latifolium</name>
    <dbReference type="NCBI Taxonomy" id="2727402"/>
    <lineage>
        <taxon>Eukaryota</taxon>
        <taxon>Viridiplantae</taxon>
        <taxon>Streptophyta</taxon>
        <taxon>Embryophyta</taxon>
        <taxon>Tracheophyta</taxon>
        <taxon>Spermatophyta</taxon>
        <taxon>Magnoliopsida</taxon>
        <taxon>eudicotyledons</taxon>
        <taxon>Gunneridae</taxon>
        <taxon>Pentapetalae</taxon>
        <taxon>asterids</taxon>
        <taxon>lamiids</taxon>
        <taxon>Lamiales</taxon>
        <taxon>Pedaliaceae</taxon>
        <taxon>Sesamum</taxon>
    </lineage>
</organism>
<comment type="caution">
    <text evidence="2">The sequence shown here is derived from an EMBL/GenBank/DDBJ whole genome shotgun (WGS) entry which is preliminary data.</text>
</comment>
<evidence type="ECO:0000313" key="2">
    <source>
        <dbReference type="EMBL" id="KAL0407068.1"/>
    </source>
</evidence>
<reference evidence="2" key="1">
    <citation type="submission" date="2020-06" db="EMBL/GenBank/DDBJ databases">
        <authorList>
            <person name="Li T."/>
            <person name="Hu X."/>
            <person name="Zhang T."/>
            <person name="Song X."/>
            <person name="Zhang H."/>
            <person name="Dai N."/>
            <person name="Sheng W."/>
            <person name="Hou X."/>
            <person name="Wei L."/>
        </authorList>
    </citation>
    <scope>NUCLEOTIDE SEQUENCE</scope>
    <source>
        <strain evidence="2">KEN1</strain>
        <tissue evidence="2">Leaf</tissue>
    </source>
</reference>
<reference evidence="2" key="2">
    <citation type="journal article" date="2024" name="Plant">
        <title>Genomic evolution and insights into agronomic trait innovations of Sesamum species.</title>
        <authorList>
            <person name="Miao H."/>
            <person name="Wang L."/>
            <person name="Qu L."/>
            <person name="Liu H."/>
            <person name="Sun Y."/>
            <person name="Le M."/>
            <person name="Wang Q."/>
            <person name="Wei S."/>
            <person name="Zheng Y."/>
            <person name="Lin W."/>
            <person name="Duan Y."/>
            <person name="Cao H."/>
            <person name="Xiong S."/>
            <person name="Wang X."/>
            <person name="Wei L."/>
            <person name="Li C."/>
            <person name="Ma Q."/>
            <person name="Ju M."/>
            <person name="Zhao R."/>
            <person name="Li G."/>
            <person name="Mu C."/>
            <person name="Tian Q."/>
            <person name="Mei H."/>
            <person name="Zhang T."/>
            <person name="Gao T."/>
            <person name="Zhang H."/>
        </authorList>
    </citation>
    <scope>NUCLEOTIDE SEQUENCE</scope>
    <source>
        <strain evidence="2">KEN1</strain>
    </source>
</reference>
<name>A0AAW2TQ45_9LAMI</name>